<accession>A0ACD3AUT8</accession>
<dbReference type="EMBL" id="ML208325">
    <property type="protein sequence ID" value="TFK69758.1"/>
    <property type="molecule type" value="Genomic_DNA"/>
</dbReference>
<reference evidence="1 2" key="1">
    <citation type="journal article" date="2019" name="Nat. Ecol. Evol.">
        <title>Megaphylogeny resolves global patterns of mushroom evolution.</title>
        <authorList>
            <person name="Varga T."/>
            <person name="Krizsan K."/>
            <person name="Foldi C."/>
            <person name="Dima B."/>
            <person name="Sanchez-Garcia M."/>
            <person name="Sanchez-Ramirez S."/>
            <person name="Szollosi G.J."/>
            <person name="Szarkandi J.G."/>
            <person name="Papp V."/>
            <person name="Albert L."/>
            <person name="Andreopoulos W."/>
            <person name="Angelini C."/>
            <person name="Antonin V."/>
            <person name="Barry K.W."/>
            <person name="Bougher N.L."/>
            <person name="Buchanan P."/>
            <person name="Buyck B."/>
            <person name="Bense V."/>
            <person name="Catcheside P."/>
            <person name="Chovatia M."/>
            <person name="Cooper J."/>
            <person name="Damon W."/>
            <person name="Desjardin D."/>
            <person name="Finy P."/>
            <person name="Geml J."/>
            <person name="Haridas S."/>
            <person name="Hughes K."/>
            <person name="Justo A."/>
            <person name="Karasinski D."/>
            <person name="Kautmanova I."/>
            <person name="Kiss B."/>
            <person name="Kocsube S."/>
            <person name="Kotiranta H."/>
            <person name="LaButti K.M."/>
            <person name="Lechner B.E."/>
            <person name="Liimatainen K."/>
            <person name="Lipzen A."/>
            <person name="Lukacs Z."/>
            <person name="Mihaltcheva S."/>
            <person name="Morgado L.N."/>
            <person name="Niskanen T."/>
            <person name="Noordeloos M.E."/>
            <person name="Ohm R.A."/>
            <person name="Ortiz-Santana B."/>
            <person name="Ovrebo C."/>
            <person name="Racz N."/>
            <person name="Riley R."/>
            <person name="Savchenko A."/>
            <person name="Shiryaev A."/>
            <person name="Soop K."/>
            <person name="Spirin V."/>
            <person name="Szebenyi C."/>
            <person name="Tomsovsky M."/>
            <person name="Tulloss R.E."/>
            <person name="Uehling J."/>
            <person name="Grigoriev I.V."/>
            <person name="Vagvolgyi C."/>
            <person name="Papp T."/>
            <person name="Martin F.M."/>
            <person name="Miettinen O."/>
            <person name="Hibbett D.S."/>
            <person name="Nagy L.G."/>
        </authorList>
    </citation>
    <scope>NUCLEOTIDE SEQUENCE [LARGE SCALE GENOMIC DNA]</scope>
    <source>
        <strain evidence="1 2">NL-1719</strain>
    </source>
</reference>
<keyword evidence="2" id="KW-1185">Reference proteome</keyword>
<organism evidence="1 2">
    <name type="scientific">Pluteus cervinus</name>
    <dbReference type="NCBI Taxonomy" id="181527"/>
    <lineage>
        <taxon>Eukaryota</taxon>
        <taxon>Fungi</taxon>
        <taxon>Dikarya</taxon>
        <taxon>Basidiomycota</taxon>
        <taxon>Agaricomycotina</taxon>
        <taxon>Agaricomycetes</taxon>
        <taxon>Agaricomycetidae</taxon>
        <taxon>Agaricales</taxon>
        <taxon>Pluteineae</taxon>
        <taxon>Pluteaceae</taxon>
        <taxon>Pluteus</taxon>
    </lineage>
</organism>
<name>A0ACD3AUT8_9AGAR</name>
<protein>
    <submittedName>
        <fullName evidence="1">Uncharacterized protein</fullName>
    </submittedName>
</protein>
<sequence length="520" mass="58485">MSAPTIRAPTPTHPPDLHVDAQIRIDEEIAQLEERIVSLKVAPNAKGETSLLIASVSHAWRELAQHTSALWSYIDFQHPEWVEAALSLTKNRVLEFNLVYRKVSYSIPLISLCLRNLPRIAQLNLILGHTQSLPVSLTAALMIPAPVLVHLYLGGFSIPRNVFSGSFSSLQSLRLSSCAVDWDTLPVPPGLNQLVITDPGSRTTIDHMMKILQVIGPDLEKLRLQNVFSRPPIASSASGLHTFRFNRLGLLILSEDSPKAIAVLLGHISLPTRLTIEIHIGIWQESNLIQALISSRNLERWPLDSLQITADRGTVTLSLAESLKASTFPDGSDEKEENGKQTYIMFRIRFGAPSQVFPVLQLLPIHPIRAAFFIGGSDTGILEYIGKMGTVQQLCIWDTFLDTFFTFIRRQFIPFQRTRLIPEKSEELDGPPRETAAQSILSFRNMFELQISGDRKHTLTGLTRQQVMILRDWCHWRKSSDLPMESLILSKMVIPSVKWVKELFGDLVRFDDVVEEESEV</sequence>
<proteinExistence type="predicted"/>
<evidence type="ECO:0000313" key="2">
    <source>
        <dbReference type="Proteomes" id="UP000308600"/>
    </source>
</evidence>
<gene>
    <name evidence="1" type="ORF">BDN72DRAFT_857477</name>
</gene>
<evidence type="ECO:0000313" key="1">
    <source>
        <dbReference type="EMBL" id="TFK69758.1"/>
    </source>
</evidence>
<dbReference type="Proteomes" id="UP000308600">
    <property type="component" value="Unassembled WGS sequence"/>
</dbReference>